<evidence type="ECO:0000313" key="2">
    <source>
        <dbReference type="EMBL" id="MBK0419165.1"/>
    </source>
</evidence>
<accession>A0A934UUU1</accession>
<dbReference type="Proteomes" id="UP000608530">
    <property type="component" value="Unassembled WGS sequence"/>
</dbReference>
<feature type="compositionally biased region" description="Acidic residues" evidence="1">
    <location>
        <begin position="76"/>
        <end position="86"/>
    </location>
</feature>
<evidence type="ECO:0000313" key="3">
    <source>
        <dbReference type="Proteomes" id="UP000608530"/>
    </source>
</evidence>
<feature type="region of interest" description="Disordered" evidence="1">
    <location>
        <begin position="1"/>
        <end position="86"/>
    </location>
</feature>
<dbReference type="AlphaFoldDB" id="A0A934UUU1"/>
<proteinExistence type="predicted"/>
<name>A0A934UUU1_9MICO</name>
<gene>
    <name evidence="2" type="ORF">JD276_08980</name>
</gene>
<evidence type="ECO:0000256" key="1">
    <source>
        <dbReference type="SAM" id="MobiDB-lite"/>
    </source>
</evidence>
<protein>
    <submittedName>
        <fullName evidence="2">Uncharacterized protein</fullName>
    </submittedName>
</protein>
<comment type="caution">
    <text evidence="2">The sequence shown here is derived from an EMBL/GenBank/DDBJ whole genome shotgun (WGS) entry which is preliminary data.</text>
</comment>
<reference evidence="2" key="1">
    <citation type="submission" date="2020-12" db="EMBL/GenBank/DDBJ databases">
        <title>Leucobacter sp. CAS1, isolated from Chromium sludge.</title>
        <authorList>
            <person name="Xu Z."/>
        </authorList>
    </citation>
    <scope>NUCLEOTIDE SEQUENCE</scope>
    <source>
        <strain evidence="2">CSA1</strain>
    </source>
</reference>
<feature type="compositionally biased region" description="Basic and acidic residues" evidence="1">
    <location>
        <begin position="53"/>
        <end position="75"/>
    </location>
</feature>
<keyword evidence="3" id="KW-1185">Reference proteome</keyword>
<sequence length="86" mass="9373">MEEHPADGYLTDIGVPHEATRFQASNGAGTVSGPPPGETQDRPILDGSTEDEAERHVENPRRGMENPELIRHPETGEETPTPDEES</sequence>
<organism evidence="2 3">
    <name type="scientific">Leucobacter chromiisoli</name>
    <dbReference type="NCBI Taxonomy" id="2796471"/>
    <lineage>
        <taxon>Bacteria</taxon>
        <taxon>Bacillati</taxon>
        <taxon>Actinomycetota</taxon>
        <taxon>Actinomycetes</taxon>
        <taxon>Micrococcales</taxon>
        <taxon>Microbacteriaceae</taxon>
        <taxon>Leucobacter</taxon>
    </lineage>
</organism>
<dbReference type="EMBL" id="JAEHOH010000011">
    <property type="protein sequence ID" value="MBK0419165.1"/>
    <property type="molecule type" value="Genomic_DNA"/>
</dbReference>